<dbReference type="SMART" id="SM00487">
    <property type="entry name" value="DEXDc"/>
    <property type="match status" value="1"/>
</dbReference>
<evidence type="ECO:0000256" key="2">
    <source>
        <dbReference type="ARBA" id="ARBA00023125"/>
    </source>
</evidence>
<dbReference type="PANTHER" id="PTHR13710:SF153">
    <property type="entry name" value="RECQ-LIKE DNA HELICASE BLM"/>
    <property type="match status" value="1"/>
</dbReference>
<keyword evidence="3" id="KW-0413">Isomerase</keyword>
<dbReference type="GO" id="GO:0043138">
    <property type="term" value="F:3'-5' DNA helicase activity"/>
    <property type="evidence" value="ECO:0007669"/>
    <property type="project" value="TreeGrafter"/>
</dbReference>
<evidence type="ECO:0000313" key="6">
    <source>
        <dbReference type="Proteomes" id="UP001152795"/>
    </source>
</evidence>
<dbReference type="Gene3D" id="3.40.50.300">
    <property type="entry name" value="P-loop containing nucleotide triphosphate hydrolases"/>
    <property type="match status" value="2"/>
</dbReference>
<name>A0A7D9IGC2_PARCT</name>
<dbReference type="Proteomes" id="UP001152795">
    <property type="component" value="Unassembled WGS sequence"/>
</dbReference>
<proteinExistence type="inferred from homology"/>
<dbReference type="GO" id="GO:0000724">
    <property type="term" value="P:double-strand break repair via homologous recombination"/>
    <property type="evidence" value="ECO:0007669"/>
    <property type="project" value="TreeGrafter"/>
</dbReference>
<evidence type="ECO:0000256" key="4">
    <source>
        <dbReference type="ARBA" id="ARBA00023242"/>
    </source>
</evidence>
<dbReference type="SUPFAM" id="SSF52540">
    <property type="entry name" value="P-loop containing nucleoside triphosphate hydrolases"/>
    <property type="match status" value="2"/>
</dbReference>
<dbReference type="PANTHER" id="PTHR13710">
    <property type="entry name" value="DNA HELICASE RECQ FAMILY MEMBER"/>
    <property type="match status" value="1"/>
</dbReference>
<reference evidence="5" key="1">
    <citation type="submission" date="2020-04" db="EMBL/GenBank/DDBJ databases">
        <authorList>
            <person name="Alioto T."/>
            <person name="Alioto T."/>
            <person name="Gomez Garrido J."/>
        </authorList>
    </citation>
    <scope>NUCLEOTIDE SEQUENCE</scope>
    <source>
        <strain evidence="5">A484AB</strain>
    </source>
</reference>
<gene>
    <name evidence="5" type="ORF">PACLA_8A012335</name>
</gene>
<keyword evidence="4" id="KW-0539">Nucleus</keyword>
<comment type="similarity">
    <text evidence="1">Belongs to the helicase family. RecQ subfamily.</text>
</comment>
<dbReference type="GO" id="GO:0005694">
    <property type="term" value="C:chromosome"/>
    <property type="evidence" value="ECO:0007669"/>
    <property type="project" value="TreeGrafter"/>
</dbReference>
<comment type="caution">
    <text evidence="5">The sequence shown here is derived from an EMBL/GenBank/DDBJ whole genome shotgun (WGS) entry which is preliminary data.</text>
</comment>
<dbReference type="GO" id="GO:0005737">
    <property type="term" value="C:cytoplasm"/>
    <property type="evidence" value="ECO:0007669"/>
    <property type="project" value="TreeGrafter"/>
</dbReference>
<dbReference type="EMBL" id="CACRXK020005082">
    <property type="protein sequence ID" value="CAB4005054.1"/>
    <property type="molecule type" value="Genomic_DNA"/>
</dbReference>
<dbReference type="PROSITE" id="PS51192">
    <property type="entry name" value="HELICASE_ATP_BIND_1"/>
    <property type="match status" value="1"/>
</dbReference>
<dbReference type="GO" id="GO:0003677">
    <property type="term" value="F:DNA binding"/>
    <property type="evidence" value="ECO:0007669"/>
    <property type="project" value="UniProtKB-KW"/>
</dbReference>
<dbReference type="InterPro" id="IPR027417">
    <property type="entry name" value="P-loop_NTPase"/>
</dbReference>
<dbReference type="AlphaFoldDB" id="A0A7D9IGC2"/>
<organism evidence="5 6">
    <name type="scientific">Paramuricea clavata</name>
    <name type="common">Red gorgonian</name>
    <name type="synonym">Violescent sea-whip</name>
    <dbReference type="NCBI Taxonomy" id="317549"/>
    <lineage>
        <taxon>Eukaryota</taxon>
        <taxon>Metazoa</taxon>
        <taxon>Cnidaria</taxon>
        <taxon>Anthozoa</taxon>
        <taxon>Octocorallia</taxon>
        <taxon>Malacalcyonacea</taxon>
        <taxon>Plexauridae</taxon>
        <taxon>Paramuricea</taxon>
    </lineage>
</organism>
<dbReference type="GO" id="GO:0005524">
    <property type="term" value="F:ATP binding"/>
    <property type="evidence" value="ECO:0007669"/>
    <property type="project" value="InterPro"/>
</dbReference>
<keyword evidence="6" id="KW-1185">Reference proteome</keyword>
<dbReference type="GO" id="GO:0009378">
    <property type="term" value="F:four-way junction helicase activity"/>
    <property type="evidence" value="ECO:0007669"/>
    <property type="project" value="TreeGrafter"/>
</dbReference>
<dbReference type="Pfam" id="PF00270">
    <property type="entry name" value="DEAD"/>
    <property type="match status" value="1"/>
</dbReference>
<sequence>MAFRNERSPRREVDLNLFSHCVKDICHVFQVESLKSGQCDALYNFMQNTDVFVNMPTGSGKSLVFHLALLAEMWMYSHAPNANIWTKEPIIIIISPLITLMKDQVKRLNEIGLKAACVGCEETERGMFMLPESCLSNQRWRFVLERKIYQDRLIGIVVYEAHYVVEWGTSSNNKRKTAFRVWYSKLNELKSLIGCDIPFLALTATATKKTKQKIFDILEISNPYEISEDPNRPNILYTVEKMDGPKIFCDGSTEPQMRLCEMMYSCSPESVKNHVLNQFSVAHSHLRVLIATTAYGMVVNSKNVTRVIHFGPSKSVDARKWYVWKK</sequence>
<protein>
    <submittedName>
        <fullName evidence="5">Mediator of RNA polymerase II transcription subunit 34-like</fullName>
    </submittedName>
</protein>
<evidence type="ECO:0000256" key="3">
    <source>
        <dbReference type="ARBA" id="ARBA00023235"/>
    </source>
</evidence>
<dbReference type="GO" id="GO:0005634">
    <property type="term" value="C:nucleus"/>
    <property type="evidence" value="ECO:0007669"/>
    <property type="project" value="TreeGrafter"/>
</dbReference>
<evidence type="ECO:0000313" key="5">
    <source>
        <dbReference type="EMBL" id="CAB4005054.1"/>
    </source>
</evidence>
<keyword evidence="2" id="KW-0238">DNA-binding</keyword>
<dbReference type="InterPro" id="IPR014001">
    <property type="entry name" value="Helicase_ATP-bd"/>
</dbReference>
<accession>A0A7D9IGC2</accession>
<evidence type="ECO:0000256" key="1">
    <source>
        <dbReference type="ARBA" id="ARBA00005446"/>
    </source>
</evidence>
<dbReference type="InterPro" id="IPR011545">
    <property type="entry name" value="DEAD/DEAH_box_helicase_dom"/>
</dbReference>
<dbReference type="OrthoDB" id="6107726at2759"/>